<dbReference type="EMBL" id="JAUSRD010000027">
    <property type="protein sequence ID" value="MDP9897393.1"/>
    <property type="molecule type" value="Genomic_DNA"/>
</dbReference>
<keyword evidence="2" id="KW-0687">Ribonucleoprotein</keyword>
<keyword evidence="2" id="KW-0689">Ribosomal protein</keyword>
<evidence type="ECO:0000313" key="3">
    <source>
        <dbReference type="Proteomes" id="UP001242045"/>
    </source>
</evidence>
<gene>
    <name evidence="2" type="ORF">J2W31_006537</name>
</gene>
<protein>
    <submittedName>
        <fullName evidence="2">Ribosomal protein L18</fullName>
    </submittedName>
</protein>
<dbReference type="AlphaFoldDB" id="A0AAW8DBA9"/>
<dbReference type="RefSeq" id="WP_307687327.1">
    <property type="nucleotide sequence ID" value="NZ_JAUSRD010000027.1"/>
</dbReference>
<accession>A0AAW8DBA9</accession>
<dbReference type="GO" id="GO:0005840">
    <property type="term" value="C:ribosome"/>
    <property type="evidence" value="ECO:0007669"/>
    <property type="project" value="UniProtKB-KW"/>
</dbReference>
<feature type="compositionally biased region" description="Low complexity" evidence="1">
    <location>
        <begin position="1"/>
        <end position="13"/>
    </location>
</feature>
<feature type="region of interest" description="Disordered" evidence="1">
    <location>
        <begin position="1"/>
        <end position="20"/>
    </location>
</feature>
<comment type="caution">
    <text evidence="2">The sequence shown here is derived from an EMBL/GenBank/DDBJ whole genome shotgun (WGS) entry which is preliminary data.</text>
</comment>
<dbReference type="Proteomes" id="UP001242045">
    <property type="component" value="Unassembled WGS sequence"/>
</dbReference>
<proteinExistence type="predicted"/>
<evidence type="ECO:0000256" key="1">
    <source>
        <dbReference type="SAM" id="MobiDB-lite"/>
    </source>
</evidence>
<name>A0AAW8DBA9_9BURK</name>
<reference evidence="2" key="1">
    <citation type="submission" date="2023-07" db="EMBL/GenBank/DDBJ databases">
        <title>Sorghum-associated microbial communities from plants grown in Nebraska, USA.</title>
        <authorList>
            <person name="Schachtman D."/>
        </authorList>
    </citation>
    <scope>NUCLEOTIDE SEQUENCE</scope>
    <source>
        <strain evidence="2">DS3754</strain>
    </source>
</reference>
<organism evidence="2 3">
    <name type="scientific">Variovorax boronicumulans</name>
    <dbReference type="NCBI Taxonomy" id="436515"/>
    <lineage>
        <taxon>Bacteria</taxon>
        <taxon>Pseudomonadati</taxon>
        <taxon>Pseudomonadota</taxon>
        <taxon>Betaproteobacteria</taxon>
        <taxon>Burkholderiales</taxon>
        <taxon>Comamonadaceae</taxon>
        <taxon>Variovorax</taxon>
    </lineage>
</organism>
<sequence>MTATNTHSSNNTAEAQFLAPQTHQPAVKVEAMEPKASGFVFKAGGRDYDEGQIIAALRCAEEIFTAYARASESLGLGSRNVSWSDLDYAFDLSTEALSDEHRKIIDAECVAEYHGVEMTGRGIVVQTVDTDGEMEVMSASISEEHMELLLKSSRRLHVKNQDGVNLILYFDMDQETIVVEIDGGEGGAA</sequence>
<evidence type="ECO:0000313" key="2">
    <source>
        <dbReference type="EMBL" id="MDP9897393.1"/>
    </source>
</evidence>